<sequence>MQKLMSHAVGIDQGEAVLFQDFQDGGSMWTGDGHRERRQRIRFSEKFRKRPVVHCSLTLWDVDSSANVRADVQADRIGDDGFDIVFRTWGDSRIARARVGWMAIGEVGAPGDWDV</sequence>
<organism evidence="2 3">
    <name type="scientific">Pseudooceanicola nitratireducens</name>
    <dbReference type="NCBI Taxonomy" id="517719"/>
    <lineage>
        <taxon>Bacteria</taxon>
        <taxon>Pseudomonadati</taxon>
        <taxon>Pseudomonadota</taxon>
        <taxon>Alphaproteobacteria</taxon>
        <taxon>Rhodobacterales</taxon>
        <taxon>Paracoccaceae</taxon>
        <taxon>Pseudooceanicola</taxon>
    </lineage>
</organism>
<proteinExistence type="predicted"/>
<keyword evidence="3" id="KW-1185">Reference proteome</keyword>
<dbReference type="OrthoDB" id="7658568at2"/>
<name>A0A1I1J0P4_9RHOB</name>
<dbReference type="SUPFAM" id="SSF141086">
    <property type="entry name" value="Agglutinin HPA-like"/>
    <property type="match status" value="1"/>
</dbReference>
<dbReference type="RefSeq" id="WP_093450664.1">
    <property type="nucleotide sequence ID" value="NZ_BAABWI010000001.1"/>
</dbReference>
<dbReference type="EMBL" id="FOLX01000001">
    <property type="protein sequence ID" value="SFC40208.1"/>
    <property type="molecule type" value="Genomic_DNA"/>
</dbReference>
<feature type="domain" description="H-type lectin" evidence="1">
    <location>
        <begin position="39"/>
        <end position="104"/>
    </location>
</feature>
<dbReference type="GO" id="GO:0007155">
    <property type="term" value="P:cell adhesion"/>
    <property type="evidence" value="ECO:0007669"/>
    <property type="project" value="InterPro"/>
</dbReference>
<keyword evidence="2" id="KW-0430">Lectin</keyword>
<protein>
    <submittedName>
        <fullName evidence="2">H-type lectin domain-containing protein</fullName>
    </submittedName>
</protein>
<dbReference type="GO" id="GO:0030246">
    <property type="term" value="F:carbohydrate binding"/>
    <property type="evidence" value="ECO:0007669"/>
    <property type="project" value="UniProtKB-KW"/>
</dbReference>
<dbReference type="AlphaFoldDB" id="A0A1I1J0P4"/>
<dbReference type="InterPro" id="IPR037221">
    <property type="entry name" value="H-type_lectin_dom_sf"/>
</dbReference>
<dbReference type="Gene3D" id="2.60.40.2080">
    <property type="match status" value="1"/>
</dbReference>
<dbReference type="STRING" id="517719.SAMN05421762_0803"/>
<dbReference type="Proteomes" id="UP000231644">
    <property type="component" value="Unassembled WGS sequence"/>
</dbReference>
<evidence type="ECO:0000259" key="1">
    <source>
        <dbReference type="Pfam" id="PF09458"/>
    </source>
</evidence>
<accession>A0A1I1J0P4</accession>
<gene>
    <name evidence="2" type="ORF">SAMN05421762_0803</name>
</gene>
<evidence type="ECO:0000313" key="3">
    <source>
        <dbReference type="Proteomes" id="UP000231644"/>
    </source>
</evidence>
<dbReference type="Pfam" id="PF09458">
    <property type="entry name" value="H_lectin"/>
    <property type="match status" value="1"/>
</dbReference>
<dbReference type="InterPro" id="IPR019019">
    <property type="entry name" value="H-type_lectin_domain"/>
</dbReference>
<evidence type="ECO:0000313" key="2">
    <source>
        <dbReference type="EMBL" id="SFC40208.1"/>
    </source>
</evidence>
<reference evidence="2 3" key="1">
    <citation type="submission" date="2016-10" db="EMBL/GenBank/DDBJ databases">
        <authorList>
            <person name="de Groot N.N."/>
        </authorList>
    </citation>
    <scope>NUCLEOTIDE SEQUENCE [LARGE SCALE GENOMIC DNA]</scope>
    <source>
        <strain evidence="2 3">DSM 29619</strain>
    </source>
</reference>